<name>A0A2D3WJT5_9BACT</name>
<evidence type="ECO:0000313" key="2">
    <source>
        <dbReference type="Proteomes" id="UP000231638"/>
    </source>
</evidence>
<evidence type="ECO:0000313" key="1">
    <source>
        <dbReference type="EMBL" id="DAB36793.1"/>
    </source>
</evidence>
<proteinExistence type="predicted"/>
<dbReference type="Proteomes" id="UP000231638">
    <property type="component" value="Unassembled WGS sequence"/>
</dbReference>
<protein>
    <submittedName>
        <fullName evidence="1">Uncharacterized protein</fullName>
    </submittedName>
</protein>
<accession>A0A2D3WJT5</accession>
<dbReference type="STRING" id="366522.GCA_001548055_02187"/>
<organism evidence="1 2">
    <name type="scientific">Sulfurospirillum cavolei</name>
    <dbReference type="NCBI Taxonomy" id="366522"/>
    <lineage>
        <taxon>Bacteria</taxon>
        <taxon>Pseudomonadati</taxon>
        <taxon>Campylobacterota</taxon>
        <taxon>Epsilonproteobacteria</taxon>
        <taxon>Campylobacterales</taxon>
        <taxon>Sulfurospirillaceae</taxon>
        <taxon>Sulfurospirillum</taxon>
    </lineage>
</organism>
<sequence>MNTSFEDIDAAIKRYVEDEIAHEITQELEDLIFFSSYTVNFDVFQKATHKLKKMARHQAGYGEHVWRADVHKLVTRYGLDVAIPSERYAYMLRLLLRAQIQINESVIRHFKDLCQRAHSLEYLQTRTEAIYRLLFDEKACSNLQHVF</sequence>
<gene>
    <name evidence="1" type="ORF">CFH80_02965</name>
</gene>
<comment type="caution">
    <text evidence="1">The sequence shown here is derived from an EMBL/GenBank/DDBJ whole genome shotgun (WGS) entry which is preliminary data.</text>
</comment>
<reference evidence="1 2" key="1">
    <citation type="journal article" date="2017" name="Front. Microbiol.">
        <title>Comparative Genomic Analysis of the Class Epsilonproteobacteria and Proposed Reclassification to Epsilonbacteraeota (phyl. nov.).</title>
        <authorList>
            <person name="Waite D.W."/>
            <person name="Vanwonterghem I."/>
            <person name="Rinke C."/>
            <person name="Parks D.H."/>
            <person name="Zhang Y."/>
            <person name="Takai K."/>
            <person name="Sievert S.M."/>
            <person name="Simon J."/>
            <person name="Campbell B.J."/>
            <person name="Hanson T.E."/>
            <person name="Woyke T."/>
            <person name="Klotz M.G."/>
            <person name="Hugenholtz P."/>
        </authorList>
    </citation>
    <scope>NUCLEOTIDE SEQUENCE [LARGE SCALE GENOMIC DNA]</scope>
    <source>
        <strain evidence="1">UBA11420</strain>
    </source>
</reference>
<dbReference type="AlphaFoldDB" id="A0A2D3WJT5"/>
<dbReference type="EMBL" id="DLUG01000082">
    <property type="protein sequence ID" value="DAB36793.1"/>
    <property type="molecule type" value="Genomic_DNA"/>
</dbReference>